<evidence type="ECO:0000313" key="2">
    <source>
        <dbReference type="Proteomes" id="UP001162972"/>
    </source>
</evidence>
<accession>A0AAD6PDE4</accession>
<proteinExistence type="predicted"/>
<dbReference type="Proteomes" id="UP001162972">
    <property type="component" value="Chromosome 16"/>
</dbReference>
<protein>
    <submittedName>
        <fullName evidence="1">Uncharacterized protein</fullName>
    </submittedName>
</protein>
<gene>
    <name evidence="1" type="ORF">OIU84_026074</name>
</gene>
<comment type="caution">
    <text evidence="1">The sequence shown here is derived from an EMBL/GenBank/DDBJ whole genome shotgun (WGS) entry which is preliminary data.</text>
</comment>
<evidence type="ECO:0000313" key="1">
    <source>
        <dbReference type="EMBL" id="KAJ6425426.1"/>
    </source>
</evidence>
<dbReference type="EMBL" id="JAPFFJ010000006">
    <property type="protein sequence ID" value="KAJ6425426.1"/>
    <property type="molecule type" value="Genomic_DNA"/>
</dbReference>
<reference evidence="1 2" key="1">
    <citation type="journal article" date="2023" name="Int. J. Mol. Sci.">
        <title>De Novo Assembly and Annotation of 11 Diverse Shrub Willow (Salix) Genomes Reveals Novel Gene Organization in Sex-Linked Regions.</title>
        <authorList>
            <person name="Hyden B."/>
            <person name="Feng K."/>
            <person name="Yates T.B."/>
            <person name="Jawdy S."/>
            <person name="Cereghino C."/>
            <person name="Smart L.B."/>
            <person name="Muchero W."/>
        </authorList>
    </citation>
    <scope>NUCLEOTIDE SEQUENCE [LARGE SCALE GENOMIC DNA]</scope>
    <source>
        <tissue evidence="1">Shoot tip</tissue>
    </source>
</reference>
<name>A0AAD6PDE4_9ROSI</name>
<dbReference type="AlphaFoldDB" id="A0AAD6PDE4"/>
<keyword evidence="2" id="KW-1185">Reference proteome</keyword>
<organism evidence="1 2">
    <name type="scientific">Salix udensis</name>
    <dbReference type="NCBI Taxonomy" id="889485"/>
    <lineage>
        <taxon>Eukaryota</taxon>
        <taxon>Viridiplantae</taxon>
        <taxon>Streptophyta</taxon>
        <taxon>Embryophyta</taxon>
        <taxon>Tracheophyta</taxon>
        <taxon>Spermatophyta</taxon>
        <taxon>Magnoliopsida</taxon>
        <taxon>eudicotyledons</taxon>
        <taxon>Gunneridae</taxon>
        <taxon>Pentapetalae</taxon>
        <taxon>rosids</taxon>
        <taxon>fabids</taxon>
        <taxon>Malpighiales</taxon>
        <taxon>Salicaceae</taxon>
        <taxon>Saliceae</taxon>
        <taxon>Salix</taxon>
    </lineage>
</organism>
<sequence length="122" mass="13817">MAIFIQTNVLRHSLYLPKVSQPCCQNSAPLHVLPLPCVNGSSMKYLKYPPNCLIHHQFAPILKHRRSEPVVNYWNGSAVFLLDGKDKSEKDNQVTGFTFKLLLSVRDCLHIVVSDVSEILIM</sequence>